<dbReference type="AlphaFoldDB" id="A0A5J4NNB4"/>
<keyword evidence="8" id="KW-1185">Reference proteome</keyword>
<gene>
    <name evidence="7" type="ORF">DEA37_0004700</name>
</gene>
<evidence type="ECO:0000256" key="1">
    <source>
        <dbReference type="ARBA" id="ARBA00005964"/>
    </source>
</evidence>
<dbReference type="EMBL" id="QNGE01001695">
    <property type="protein sequence ID" value="KAA3677032.1"/>
    <property type="molecule type" value="Genomic_DNA"/>
</dbReference>
<dbReference type="PROSITE" id="PS00122">
    <property type="entry name" value="CARBOXYLESTERASE_B_1"/>
    <property type="match status" value="1"/>
</dbReference>
<name>A0A5J4NNB4_9TREM</name>
<keyword evidence="3" id="KW-0378">Hydrolase</keyword>
<comment type="similarity">
    <text evidence="1">Belongs to the type-B carboxylesterase/lipase family.</text>
</comment>
<dbReference type="GO" id="GO:0004104">
    <property type="term" value="F:cholinesterase activity"/>
    <property type="evidence" value="ECO:0007669"/>
    <property type="project" value="InterPro"/>
</dbReference>
<reference evidence="7 8" key="1">
    <citation type="journal article" date="2019" name="Gigascience">
        <title>Whole-genome sequence of the oriental lung fluke Paragonimus westermani.</title>
        <authorList>
            <person name="Oey H."/>
            <person name="Zakrzewski M."/>
            <person name="Narain K."/>
            <person name="Devi K.R."/>
            <person name="Agatsuma T."/>
            <person name="Nawaratna S."/>
            <person name="Gobert G.N."/>
            <person name="Jones M.K."/>
            <person name="Ragan M.A."/>
            <person name="McManus D.P."/>
            <person name="Krause L."/>
        </authorList>
    </citation>
    <scope>NUCLEOTIDE SEQUENCE [LARGE SCALE GENOMIC DNA]</scope>
    <source>
        <strain evidence="7 8">IND2009</strain>
    </source>
</reference>
<evidence type="ECO:0000256" key="5">
    <source>
        <dbReference type="PIRSR" id="PIRSR600997-1"/>
    </source>
</evidence>
<sequence>DGVYSRQLHQLFFEEMDCVQTFFIITIYLCFSGIGGQSDVLKTLSHGGRVRGTHKRVDADGKAVELDVFLGIPYAIPPIGSRRFAPPERHTGWSGVKNTTKPPPTCWQYLPTDFELNNAAARMWTNNTQMSEDCLYLNVWAPAQKSPVDGSLLPVMVWIYGGGYTTGTSTLDVYDGTILAATQNVIVVSMQYRLGAFGFLRLDPTVGERTSSMRSGLQNAHSIALGNQGLFDQILALEWVHDNIQQFGGSSQEITLFGESSGSVSVSILWLSPLAQRYFKRAILQSGSVLARWALNTLEEAHQRGSEFASACGCKTPSIDREASLKCLQSLDPITLVSNLDVINQAIAKRRLQKLMKEFNLPQRNREAEVLNWALSSRLYFDVPLQPVIDGYLLPKDPRAMLSPTYQTNLKKTPEMLVGTNRNEGMYFLAYGLNLKNTQLLFPDGRVELPHSLELAGQRRPVELNGDLADFHRITAAQVLGEEQLVLGVSQLPALFYGLPVRTQFSEGYSDPDEQQLDGDEIINRLDEMSGDLDFNCPLLDYADRIARMDNAKVYMYNFQRRTSDVPTPPWTGVMHGYEIEYVFGMPRSERFQTQFYRFNNEERRVSDAVMKMWSNFAKRGDPNVNDDGSTFPVTWPLYKATPERNSSRSDYLILDAEFKQATGLRDKECRFWLHVIPELVSVSNRTNEHCGQGNSGSSVASFQWVRSSFVIGFLLFLCNADHRI</sequence>
<dbReference type="InterPro" id="IPR019819">
    <property type="entry name" value="Carboxylesterase_B_CS"/>
</dbReference>
<dbReference type="SUPFAM" id="SSF53474">
    <property type="entry name" value="alpha/beta-Hydrolases"/>
    <property type="match status" value="1"/>
</dbReference>
<feature type="active site" description="Charge relay system" evidence="5">
    <location>
        <position position="576"/>
    </location>
</feature>
<protein>
    <recommendedName>
        <fullName evidence="6">Carboxylesterase type B domain-containing protein</fullName>
    </recommendedName>
</protein>
<feature type="active site" description="Charge relay system" evidence="5">
    <location>
        <position position="424"/>
    </location>
</feature>
<evidence type="ECO:0000313" key="8">
    <source>
        <dbReference type="Proteomes" id="UP000324629"/>
    </source>
</evidence>
<evidence type="ECO:0000256" key="2">
    <source>
        <dbReference type="ARBA" id="ARBA00022487"/>
    </source>
</evidence>
<keyword evidence="2" id="KW-0719">Serine esterase</keyword>
<dbReference type="InterPro" id="IPR002018">
    <property type="entry name" value="CarbesteraseB"/>
</dbReference>
<organism evidence="7 8">
    <name type="scientific">Paragonimus westermani</name>
    <dbReference type="NCBI Taxonomy" id="34504"/>
    <lineage>
        <taxon>Eukaryota</taxon>
        <taxon>Metazoa</taxon>
        <taxon>Spiralia</taxon>
        <taxon>Lophotrochozoa</taxon>
        <taxon>Platyhelminthes</taxon>
        <taxon>Trematoda</taxon>
        <taxon>Digenea</taxon>
        <taxon>Plagiorchiida</taxon>
        <taxon>Troglotremata</taxon>
        <taxon>Troglotrematidae</taxon>
        <taxon>Paragonimus</taxon>
    </lineage>
</organism>
<evidence type="ECO:0000256" key="4">
    <source>
        <dbReference type="ARBA" id="ARBA00023157"/>
    </source>
</evidence>
<proteinExistence type="inferred from homology"/>
<evidence type="ECO:0000313" key="7">
    <source>
        <dbReference type="EMBL" id="KAA3677032.1"/>
    </source>
</evidence>
<dbReference type="InterPro" id="IPR029058">
    <property type="entry name" value="AB_hydrolase_fold"/>
</dbReference>
<dbReference type="Proteomes" id="UP000324629">
    <property type="component" value="Unassembled WGS sequence"/>
</dbReference>
<accession>A0A5J4NNB4</accession>
<dbReference type="InterPro" id="IPR000997">
    <property type="entry name" value="Cholinesterase"/>
</dbReference>
<comment type="caution">
    <text evidence="7">The sequence shown here is derived from an EMBL/GenBank/DDBJ whole genome shotgun (WGS) entry which is preliminary data.</text>
</comment>
<dbReference type="InterPro" id="IPR050654">
    <property type="entry name" value="AChE-related_enzymes"/>
</dbReference>
<feature type="domain" description="Carboxylesterase type B" evidence="6">
    <location>
        <begin position="46"/>
        <end position="673"/>
    </location>
</feature>
<dbReference type="PANTHER" id="PTHR43918">
    <property type="entry name" value="ACETYLCHOLINESTERASE"/>
    <property type="match status" value="1"/>
</dbReference>
<dbReference type="InterPro" id="IPR019826">
    <property type="entry name" value="Carboxylesterase_B_AS"/>
</dbReference>
<dbReference type="PANTHER" id="PTHR43918:SF4">
    <property type="entry name" value="CARBOXYLIC ESTER HYDROLASE"/>
    <property type="match status" value="1"/>
</dbReference>
<evidence type="ECO:0000259" key="6">
    <source>
        <dbReference type="Pfam" id="PF00135"/>
    </source>
</evidence>
<feature type="active site" description="Acyl-ester intermediate" evidence="5">
    <location>
        <position position="260"/>
    </location>
</feature>
<dbReference type="PROSITE" id="PS00941">
    <property type="entry name" value="CARBOXYLESTERASE_B_2"/>
    <property type="match status" value="1"/>
</dbReference>
<dbReference type="Gene3D" id="3.40.50.1820">
    <property type="entry name" value="alpha/beta hydrolase"/>
    <property type="match status" value="1"/>
</dbReference>
<feature type="non-terminal residue" evidence="7">
    <location>
        <position position="1"/>
    </location>
</feature>
<evidence type="ECO:0000256" key="3">
    <source>
        <dbReference type="ARBA" id="ARBA00022801"/>
    </source>
</evidence>
<keyword evidence="4" id="KW-1015">Disulfide bond</keyword>
<dbReference type="PRINTS" id="PR00878">
    <property type="entry name" value="CHOLNESTRASE"/>
</dbReference>
<dbReference type="Pfam" id="PF00135">
    <property type="entry name" value="COesterase"/>
    <property type="match status" value="1"/>
</dbReference>